<comment type="cofactor">
    <cofactor evidence="1">
        <name>Zn(2+)</name>
        <dbReference type="ChEBI" id="CHEBI:29105"/>
    </cofactor>
</comment>
<dbReference type="InterPro" id="IPR011765">
    <property type="entry name" value="Pept_M16_N"/>
</dbReference>
<dbReference type="PANTHER" id="PTHR43690">
    <property type="entry name" value="NARDILYSIN"/>
    <property type="match status" value="1"/>
</dbReference>
<dbReference type="InterPro" id="IPR001431">
    <property type="entry name" value="Pept_M16_Zn_BS"/>
</dbReference>
<evidence type="ECO:0000256" key="3">
    <source>
        <dbReference type="ARBA" id="ARBA00007261"/>
    </source>
</evidence>
<comment type="pathway">
    <text evidence="2">Cofactor biosynthesis; pyrroloquinoline quinone biosynthesis.</text>
</comment>
<evidence type="ECO:0000256" key="7">
    <source>
        <dbReference type="ARBA" id="ARBA00022801"/>
    </source>
</evidence>
<organism evidence="14">
    <name type="scientific">Klebsiella pneumoniae</name>
    <dbReference type="NCBI Taxonomy" id="573"/>
    <lineage>
        <taxon>Bacteria</taxon>
        <taxon>Pseudomonadati</taxon>
        <taxon>Pseudomonadota</taxon>
        <taxon>Gammaproteobacteria</taxon>
        <taxon>Enterobacterales</taxon>
        <taxon>Enterobacteriaceae</taxon>
        <taxon>Klebsiella/Raoultella group</taxon>
        <taxon>Klebsiella</taxon>
        <taxon>Klebsiella pneumoniae complex</taxon>
    </lineage>
</organism>
<dbReference type="UniPathway" id="UPA00539"/>
<dbReference type="InterPro" id="IPR050626">
    <property type="entry name" value="Peptidase_M16"/>
</dbReference>
<dbReference type="InterPro" id="IPR011249">
    <property type="entry name" value="Metalloenz_LuxS/M16"/>
</dbReference>
<dbReference type="GO" id="GO:0006508">
    <property type="term" value="P:proteolysis"/>
    <property type="evidence" value="ECO:0007669"/>
    <property type="project" value="UniProtKB-KW"/>
</dbReference>
<dbReference type="AlphaFoldDB" id="A0A6A8ERT3"/>
<evidence type="ECO:0000256" key="1">
    <source>
        <dbReference type="ARBA" id="ARBA00001947"/>
    </source>
</evidence>
<proteinExistence type="inferred from homology"/>
<evidence type="ECO:0000256" key="2">
    <source>
        <dbReference type="ARBA" id="ARBA00004886"/>
    </source>
</evidence>
<keyword evidence="5" id="KW-0645">Protease</keyword>
<dbReference type="GO" id="GO:0008270">
    <property type="term" value="F:zinc ion binding"/>
    <property type="evidence" value="ECO:0007669"/>
    <property type="project" value="InterPro"/>
</dbReference>
<gene>
    <name evidence="14" type="primary">pqqF</name>
    <name evidence="14" type="ORF">GJJ20_27770</name>
</gene>
<dbReference type="PROSITE" id="PS00143">
    <property type="entry name" value="INSULINASE"/>
    <property type="match status" value="1"/>
</dbReference>
<evidence type="ECO:0000313" key="14">
    <source>
        <dbReference type="EMBL" id="MRJ83697.1"/>
    </source>
</evidence>
<evidence type="ECO:0000256" key="11">
    <source>
        <dbReference type="ARBA" id="ARBA00024932"/>
    </source>
</evidence>
<dbReference type="EMBL" id="WJVX01000057">
    <property type="protein sequence ID" value="MRJ83697.1"/>
    <property type="molecule type" value="Genomic_DNA"/>
</dbReference>
<evidence type="ECO:0000256" key="6">
    <source>
        <dbReference type="ARBA" id="ARBA00022723"/>
    </source>
</evidence>
<protein>
    <recommendedName>
        <fullName evidence="4">Coenzyme PQQ synthesis protein F</fullName>
    </recommendedName>
    <alternativeName>
        <fullName evidence="12">Pyrroloquinoline quinone biosynthesis protein F</fullName>
    </alternativeName>
</protein>
<evidence type="ECO:0000256" key="5">
    <source>
        <dbReference type="ARBA" id="ARBA00022670"/>
    </source>
</evidence>
<sequence length="187" mass="20407">MTLATRTVTLPGGLQATLVHQPQADRAAALARVAAGSHHEPSRFPGLAHLLEHLLFYGGERYQDDDRLMGWVQRQGGSVNATTLARHSAFFFEVAADALADGVARLQEMLQAPLLLREDIQREVAVIDAEYRLIQQHEPSRREAAVRHAASAPAAFRRFQVGSADALAGDLAALQAALGDFHRTHYV</sequence>
<evidence type="ECO:0000256" key="10">
    <source>
        <dbReference type="ARBA" id="ARBA00023049"/>
    </source>
</evidence>
<dbReference type="InterPro" id="IPR011844">
    <property type="entry name" value="PQQ_synth_PqqF"/>
</dbReference>
<keyword evidence="9" id="KW-0884">PQQ biosynthesis</keyword>
<keyword evidence="7 14" id="KW-0378">Hydrolase</keyword>
<keyword evidence="8" id="KW-0862">Zinc</keyword>
<dbReference type="SUPFAM" id="SSF63411">
    <property type="entry name" value="LuxS/MPP-like metallohydrolase"/>
    <property type="match status" value="1"/>
</dbReference>
<dbReference type="PANTHER" id="PTHR43690:SF18">
    <property type="entry name" value="INSULIN-DEGRADING ENZYME-RELATED"/>
    <property type="match status" value="1"/>
</dbReference>
<comment type="function">
    <text evidence="11">Required for coenzyme pyrroloquinoline quinone (PQQ) biosynthesis. It is thought that this protein is a protease that cleaves peptides bond in a small peptide (gene pqqA), providing the glutamate and tyrosine residues which are necessary for the synthesis of PQQ.</text>
</comment>
<evidence type="ECO:0000256" key="12">
    <source>
        <dbReference type="ARBA" id="ARBA00030977"/>
    </source>
</evidence>
<comment type="similarity">
    <text evidence="3">Belongs to the peptidase M16 family.</text>
</comment>
<keyword evidence="10" id="KW-0482">Metalloprotease</keyword>
<comment type="caution">
    <text evidence="14">The sequence shown here is derived from an EMBL/GenBank/DDBJ whole genome shotgun (WGS) entry which is preliminary data.</text>
</comment>
<dbReference type="Pfam" id="PF00675">
    <property type="entry name" value="Peptidase_M16"/>
    <property type="match status" value="1"/>
</dbReference>
<evidence type="ECO:0000259" key="13">
    <source>
        <dbReference type="Pfam" id="PF00675"/>
    </source>
</evidence>
<evidence type="ECO:0000256" key="8">
    <source>
        <dbReference type="ARBA" id="ARBA00022833"/>
    </source>
</evidence>
<name>A0A6A8ERT3_KLEPN</name>
<feature type="non-terminal residue" evidence="14">
    <location>
        <position position="187"/>
    </location>
</feature>
<dbReference type="GO" id="GO:0018189">
    <property type="term" value="P:pyrroloquinoline quinone biosynthetic process"/>
    <property type="evidence" value="ECO:0007669"/>
    <property type="project" value="UniProtKB-UniPathway"/>
</dbReference>
<reference evidence="14" key="1">
    <citation type="submission" date="2019-10" db="EMBL/GenBank/DDBJ databases">
        <title>Molecular typing, antibiotic resistance determination and virulence profiling for 36 multidrug-resistant clinical Klebsiella pneumoniae isolates using second- and third-generation sequencing.</title>
        <authorList>
            <person name="Shelenkov A."/>
            <person name="Mikhaylova Y."/>
            <person name="Yanushevich Y."/>
            <person name="Samoilov A."/>
            <person name="Petrova L."/>
            <person name="Fomina V."/>
            <person name="Gusarov V."/>
            <person name="Zamyatin M."/>
            <person name="Shagin D."/>
        </authorList>
    </citation>
    <scope>NUCLEOTIDE SEQUENCE</scope>
    <source>
        <strain evidence="14">CriePir152</strain>
    </source>
</reference>
<feature type="domain" description="Peptidase M16 N-terminal" evidence="13">
    <location>
        <begin position="18"/>
        <end position="149"/>
    </location>
</feature>
<evidence type="ECO:0000256" key="9">
    <source>
        <dbReference type="ARBA" id="ARBA00022905"/>
    </source>
</evidence>
<dbReference type="Gene3D" id="3.30.830.10">
    <property type="entry name" value="Metalloenzyme, LuxS/M16 peptidase-like"/>
    <property type="match status" value="1"/>
</dbReference>
<keyword evidence="6" id="KW-0479">Metal-binding</keyword>
<dbReference type="NCBIfam" id="TIGR02110">
    <property type="entry name" value="PQQ_syn_pqqF"/>
    <property type="match status" value="1"/>
</dbReference>
<dbReference type="GO" id="GO:0004222">
    <property type="term" value="F:metalloendopeptidase activity"/>
    <property type="evidence" value="ECO:0007669"/>
    <property type="project" value="InterPro"/>
</dbReference>
<accession>A0A6A8ERT3</accession>
<evidence type="ECO:0000256" key="4">
    <source>
        <dbReference type="ARBA" id="ARBA00015088"/>
    </source>
</evidence>